<dbReference type="PANTHER" id="PTHR18964">
    <property type="entry name" value="ROK (REPRESSOR, ORF, KINASE) FAMILY"/>
    <property type="match status" value="1"/>
</dbReference>
<dbReference type="RefSeq" id="WP_361943039.1">
    <property type="nucleotide sequence ID" value="NZ_JBEXVS010000011.1"/>
</dbReference>
<dbReference type="SUPFAM" id="SSF53067">
    <property type="entry name" value="Actin-like ATPase domain"/>
    <property type="match status" value="1"/>
</dbReference>
<dbReference type="InterPro" id="IPR000600">
    <property type="entry name" value="ROK"/>
</dbReference>
<gene>
    <name evidence="2" type="ORF">ACFYQT_26130</name>
</gene>
<dbReference type="InterPro" id="IPR043129">
    <property type="entry name" value="ATPase_NBD"/>
</dbReference>
<dbReference type="Proteomes" id="UP001601422">
    <property type="component" value="Unassembled WGS sequence"/>
</dbReference>
<comment type="similarity">
    <text evidence="1">Belongs to the ROK (NagC/XylR) family.</text>
</comment>
<keyword evidence="3" id="KW-1185">Reference proteome</keyword>
<accession>A0ABW6N0U9</accession>
<evidence type="ECO:0000256" key="1">
    <source>
        <dbReference type="ARBA" id="ARBA00006479"/>
    </source>
</evidence>
<dbReference type="EMBL" id="JBIAJP010000008">
    <property type="protein sequence ID" value="MFF0006908.1"/>
    <property type="molecule type" value="Genomic_DNA"/>
</dbReference>
<organism evidence="2 3">
    <name type="scientific">Streptomyces tibetensis</name>
    <dbReference type="NCBI Taxonomy" id="2382123"/>
    <lineage>
        <taxon>Bacteria</taxon>
        <taxon>Bacillati</taxon>
        <taxon>Actinomycetota</taxon>
        <taxon>Actinomycetes</taxon>
        <taxon>Kitasatosporales</taxon>
        <taxon>Streptomycetaceae</taxon>
        <taxon>Streptomyces</taxon>
    </lineage>
</organism>
<dbReference type="Pfam" id="PF00480">
    <property type="entry name" value="ROK"/>
    <property type="match status" value="1"/>
</dbReference>
<sequence length="383" mass="39837">MTGTSDRVEGTPPAGDIAVVDVGGTRLRRALWSPEGGLRDLVERPSPSMRTLPGLPVPELRQRMVDALCAAVPAGVARAGVSFGAALDHRTGTVYASAPLWGPHTEPFDLHGALRAARPEVAWHVVNDVTAALLHAAAAPHRRSLRKLLLVTVSTGIACRILDLRTDTVAVDDSGLQGEIGHLPAALPTALAPRTASAVPAHAPAPVCDCGTPGHVAAYSSGPGVRRLAESMRVRDAERWAGSALGRTEEEAGFERALRAALDEGDAVARELLSAAVEPLADVLRTALCLDPELDEIVLTGGVVYGLGGHVRRALLAHLARTGLYLTGDRCPGWAERRITTARPGEADPLIGAALAARRGTAGAPAVTGLTHFSDPQPTGATR</sequence>
<reference evidence="2 3" key="1">
    <citation type="submission" date="2024-10" db="EMBL/GenBank/DDBJ databases">
        <title>The Natural Products Discovery Center: Release of the First 8490 Sequenced Strains for Exploring Actinobacteria Biosynthetic Diversity.</title>
        <authorList>
            <person name="Kalkreuter E."/>
            <person name="Kautsar S.A."/>
            <person name="Yang D."/>
            <person name="Bader C.D."/>
            <person name="Teijaro C.N."/>
            <person name="Fluegel L."/>
            <person name="Davis C.M."/>
            <person name="Simpson J.R."/>
            <person name="Lauterbach L."/>
            <person name="Steele A.D."/>
            <person name="Gui C."/>
            <person name="Meng S."/>
            <person name="Li G."/>
            <person name="Viehrig K."/>
            <person name="Ye F."/>
            <person name="Su P."/>
            <person name="Kiefer A.F."/>
            <person name="Nichols A."/>
            <person name="Cepeda A.J."/>
            <person name="Yan W."/>
            <person name="Fan B."/>
            <person name="Jiang Y."/>
            <person name="Adhikari A."/>
            <person name="Zheng C.-J."/>
            <person name="Schuster L."/>
            <person name="Cowan T.M."/>
            <person name="Smanski M.J."/>
            <person name="Chevrette M.G."/>
            <person name="De Carvalho L.P.S."/>
            <person name="Shen B."/>
        </authorList>
    </citation>
    <scope>NUCLEOTIDE SEQUENCE [LARGE SCALE GENOMIC DNA]</scope>
    <source>
        <strain evidence="2 3">NPDC005497</strain>
    </source>
</reference>
<protein>
    <submittedName>
        <fullName evidence="2">ROK family protein</fullName>
    </submittedName>
</protein>
<dbReference type="Gene3D" id="3.30.420.40">
    <property type="match status" value="2"/>
</dbReference>
<name>A0ABW6N0U9_9ACTN</name>
<comment type="caution">
    <text evidence="2">The sequence shown here is derived from an EMBL/GenBank/DDBJ whole genome shotgun (WGS) entry which is preliminary data.</text>
</comment>
<evidence type="ECO:0000313" key="2">
    <source>
        <dbReference type="EMBL" id="MFF0006908.1"/>
    </source>
</evidence>
<evidence type="ECO:0000313" key="3">
    <source>
        <dbReference type="Proteomes" id="UP001601422"/>
    </source>
</evidence>
<dbReference type="PANTHER" id="PTHR18964:SF149">
    <property type="entry name" value="BIFUNCTIONAL UDP-N-ACETYLGLUCOSAMINE 2-EPIMERASE_N-ACETYLMANNOSAMINE KINASE"/>
    <property type="match status" value="1"/>
</dbReference>
<proteinExistence type="inferred from homology"/>